<accession>A0ABT3PRX3</accession>
<dbReference type="Gene3D" id="2.130.10.10">
    <property type="entry name" value="YVTN repeat-like/Quinoprotein amine dehydrogenase"/>
    <property type="match status" value="1"/>
</dbReference>
<comment type="subcellular location">
    <subcellularLocation>
        <location evidence="1">Membrane</location>
        <topology evidence="1">Single-pass membrane protein</topology>
    </subcellularLocation>
</comment>
<keyword evidence="2" id="KW-0812">Transmembrane</keyword>
<evidence type="ECO:0000313" key="6">
    <source>
        <dbReference type="EMBL" id="MCW9708586.1"/>
    </source>
</evidence>
<keyword evidence="4" id="KW-0472">Membrane</keyword>
<evidence type="ECO:0000313" key="7">
    <source>
        <dbReference type="Proteomes" id="UP001207918"/>
    </source>
</evidence>
<keyword evidence="7" id="KW-1185">Reference proteome</keyword>
<evidence type="ECO:0000256" key="5">
    <source>
        <dbReference type="SAM" id="SignalP"/>
    </source>
</evidence>
<reference evidence="6 7" key="1">
    <citation type="submission" date="2021-03" db="EMBL/GenBank/DDBJ databases">
        <title>Aliifodinibius sp. nov., a new bacterium isolated from saline soil.</title>
        <authorList>
            <person name="Galisteo C."/>
            <person name="De La Haba R."/>
            <person name="Sanchez-Porro C."/>
            <person name="Ventosa A."/>
        </authorList>
    </citation>
    <scope>NUCLEOTIDE SEQUENCE [LARGE SCALE GENOMIC DNA]</scope>
    <source>
        <strain evidence="6 7">1BSP15-2V2</strain>
    </source>
</reference>
<dbReference type="PANTHER" id="PTHR21419">
    <property type="match status" value="1"/>
</dbReference>
<keyword evidence="3" id="KW-1133">Transmembrane helix</keyword>
<name>A0ABT3PRX3_9BACT</name>
<dbReference type="PROSITE" id="PS51257">
    <property type="entry name" value="PROKAR_LIPOPROTEIN"/>
    <property type="match status" value="1"/>
</dbReference>
<dbReference type="SUPFAM" id="SSF69318">
    <property type="entry name" value="Integrin alpha N-terminal domain"/>
    <property type="match status" value="1"/>
</dbReference>
<dbReference type="Proteomes" id="UP001207918">
    <property type="component" value="Unassembled WGS sequence"/>
</dbReference>
<evidence type="ECO:0000256" key="1">
    <source>
        <dbReference type="ARBA" id="ARBA00004167"/>
    </source>
</evidence>
<dbReference type="PANTHER" id="PTHR21419:SF23">
    <property type="entry name" value="PROTEIN DEFECTIVE IN EXINE FORMATION 1"/>
    <property type="match status" value="1"/>
</dbReference>
<gene>
    <name evidence="6" type="ORF">J6I44_17120</name>
</gene>
<proteinExistence type="predicted"/>
<feature type="signal peptide" evidence="5">
    <location>
        <begin position="1"/>
        <end position="25"/>
    </location>
</feature>
<dbReference type="RefSeq" id="WP_265767372.1">
    <property type="nucleotide sequence ID" value="NZ_JAGGJA010000014.1"/>
</dbReference>
<sequence length="878" mass="97081">MNNLKYPVLLLLAFITISCSSNNNAPWSQAIPAEAPFVIIPAEGATLHSVLGSSYTPFLDDITSSAIQLLSEVDSTSSSAVNIKSLILYPGTNNKLDIVWITEAANGYIDKLENKYDKEFAQNQYFFKEHTIQKLHLKDRTLFASALNDLTLLSESSLGIEEAIRAYEGDVPRADISDITLQPGHILMNTPALDHGIRQLAKVTYHPQLKKALQGTKPSLLSLIQEGEDQKQTYQFSGTISLDDSPKSNLVDIISGQNAPLTLDQYVSSNAAAFGFFRQSPATSLPDSFSHADTSSADSLFINEESRFAEIAQHLDRSFALVMYAESGFLTNGEHLFIRKLSDVDGFKKELDRLVPQNYAERINGTYFIQSQSLAQLIGSSLCDFPGFYLTITDDVAIISKRRELAEVVVDDKNRRRTIFYERQFRDIKETLPDELSSLFFINDDFDLFLEPYYYPNSYLNVLLSKFDLLTVATTLNDDQSALEFHAQTYRADEQQDPYEEKWHFPIETDLAGQPVLADIGGSSRQEVIFTSQTGTVQVLASDGTSVLEMNTGGDNPIGSPVVYDWYGTDQNVILQAAGNKIYGWNGEGEPLSNFPFVLDETVTAPLAISDIDGDGRPEALVATANRRLHALSERGQNVSGWPVTTNTSVITKPTVGEFRRTKTVLTFSGNAVHAWRPDGTSQANFPMFVNAPLKGSPTLYNDNILANAADGNLYTLGTEKPFADSLDVLSASGNAYQQGLYVSNSSLVGSPVVENMRVQSDGKTFDESMIITMDTNGSFFVFNTTGKLLLNKNMSQPADPSFSPAITDIDRDDQQDIITLANYGRLYIWNGINGNRMHIVPSTGMKYPIFSDIDEDGYIELIAKTDEGIQCWTIFGE</sequence>
<comment type="caution">
    <text evidence="6">The sequence shown here is derived from an EMBL/GenBank/DDBJ whole genome shotgun (WGS) entry which is preliminary data.</text>
</comment>
<dbReference type="InterPro" id="IPR028994">
    <property type="entry name" value="Integrin_alpha_N"/>
</dbReference>
<evidence type="ECO:0000256" key="2">
    <source>
        <dbReference type="ARBA" id="ARBA00022692"/>
    </source>
</evidence>
<evidence type="ECO:0008006" key="8">
    <source>
        <dbReference type="Google" id="ProtNLM"/>
    </source>
</evidence>
<dbReference type="EMBL" id="JAGGJA010000014">
    <property type="protein sequence ID" value="MCW9708586.1"/>
    <property type="molecule type" value="Genomic_DNA"/>
</dbReference>
<keyword evidence="5" id="KW-0732">Signal</keyword>
<dbReference type="InterPro" id="IPR015943">
    <property type="entry name" value="WD40/YVTN_repeat-like_dom_sf"/>
</dbReference>
<dbReference type="InterPro" id="IPR045232">
    <property type="entry name" value="FAM234"/>
</dbReference>
<feature type="chain" id="PRO_5047490857" description="Repeat domain-containing protein" evidence="5">
    <location>
        <begin position="26"/>
        <end position="878"/>
    </location>
</feature>
<protein>
    <recommendedName>
        <fullName evidence="8">Repeat domain-containing protein</fullName>
    </recommendedName>
</protein>
<organism evidence="6 7">
    <name type="scientific">Fodinibius salsisoli</name>
    <dbReference type="NCBI Taxonomy" id="2820877"/>
    <lineage>
        <taxon>Bacteria</taxon>
        <taxon>Pseudomonadati</taxon>
        <taxon>Balneolota</taxon>
        <taxon>Balneolia</taxon>
        <taxon>Balneolales</taxon>
        <taxon>Balneolaceae</taxon>
        <taxon>Fodinibius</taxon>
    </lineage>
</organism>
<evidence type="ECO:0000256" key="3">
    <source>
        <dbReference type="ARBA" id="ARBA00022989"/>
    </source>
</evidence>
<evidence type="ECO:0000256" key="4">
    <source>
        <dbReference type="ARBA" id="ARBA00023136"/>
    </source>
</evidence>